<evidence type="ECO:0000313" key="3">
    <source>
        <dbReference type="Proteomes" id="UP000076532"/>
    </source>
</evidence>
<keyword evidence="3" id="KW-1185">Reference proteome</keyword>
<evidence type="ECO:0000313" key="2">
    <source>
        <dbReference type="EMBL" id="KZP16547.1"/>
    </source>
</evidence>
<sequence length="250" mass="26430">MSSHYFGVALTAAQSQPVGVGVGYCGAHDACATYPDIRLRTAPRCPSAIPYGGIDAISAPRLAEVATQSNPSLARYDRGTGQLARSGGPAEPLCNAPRTRISEAVTGSMMSLRSRGCLQAILRRVGAPAGGFAQHRHGLNELQPTNYDGDDHGIRAGGGGGARCSATTNNNGISRTPTPLVTIMYPLLTGTLHFLSFLSFLPSNNIIQWEYPCPVAPEYPIPPQIFLPPAQLPAASHSTRITPESRLRLT</sequence>
<protein>
    <submittedName>
        <fullName evidence="2">Uncharacterized protein</fullName>
    </submittedName>
</protein>
<dbReference type="Proteomes" id="UP000076532">
    <property type="component" value="Unassembled WGS sequence"/>
</dbReference>
<gene>
    <name evidence="2" type="ORF">FIBSPDRAFT_58663</name>
</gene>
<accession>A0A166F8M4</accession>
<proteinExistence type="predicted"/>
<feature type="region of interest" description="Disordered" evidence="1">
    <location>
        <begin position="73"/>
        <end position="93"/>
    </location>
</feature>
<dbReference type="AlphaFoldDB" id="A0A166F8M4"/>
<name>A0A166F8M4_9AGAM</name>
<evidence type="ECO:0000256" key="1">
    <source>
        <dbReference type="SAM" id="MobiDB-lite"/>
    </source>
</evidence>
<dbReference type="EMBL" id="KV417592">
    <property type="protein sequence ID" value="KZP16547.1"/>
    <property type="molecule type" value="Genomic_DNA"/>
</dbReference>
<organism evidence="2 3">
    <name type="scientific">Athelia psychrophila</name>
    <dbReference type="NCBI Taxonomy" id="1759441"/>
    <lineage>
        <taxon>Eukaryota</taxon>
        <taxon>Fungi</taxon>
        <taxon>Dikarya</taxon>
        <taxon>Basidiomycota</taxon>
        <taxon>Agaricomycotina</taxon>
        <taxon>Agaricomycetes</taxon>
        <taxon>Agaricomycetidae</taxon>
        <taxon>Atheliales</taxon>
        <taxon>Atheliaceae</taxon>
        <taxon>Athelia</taxon>
    </lineage>
</organism>
<reference evidence="2 3" key="1">
    <citation type="journal article" date="2016" name="Mol. Biol. Evol.">
        <title>Comparative Genomics of Early-Diverging Mushroom-Forming Fungi Provides Insights into the Origins of Lignocellulose Decay Capabilities.</title>
        <authorList>
            <person name="Nagy L.G."/>
            <person name="Riley R."/>
            <person name="Tritt A."/>
            <person name="Adam C."/>
            <person name="Daum C."/>
            <person name="Floudas D."/>
            <person name="Sun H."/>
            <person name="Yadav J.S."/>
            <person name="Pangilinan J."/>
            <person name="Larsson K.H."/>
            <person name="Matsuura K."/>
            <person name="Barry K."/>
            <person name="Labutti K."/>
            <person name="Kuo R."/>
            <person name="Ohm R.A."/>
            <person name="Bhattacharya S.S."/>
            <person name="Shirouzu T."/>
            <person name="Yoshinaga Y."/>
            <person name="Martin F.M."/>
            <person name="Grigoriev I.V."/>
            <person name="Hibbett D.S."/>
        </authorList>
    </citation>
    <scope>NUCLEOTIDE SEQUENCE [LARGE SCALE GENOMIC DNA]</scope>
    <source>
        <strain evidence="2 3">CBS 109695</strain>
    </source>
</reference>